<evidence type="ECO:0000313" key="2">
    <source>
        <dbReference type="EMBL" id="PWA86375.1"/>
    </source>
</evidence>
<dbReference type="PANTHER" id="PTHR48258:SF4">
    <property type="entry name" value="DUF4216 DOMAIN-CONTAINING PROTEIN"/>
    <property type="match status" value="1"/>
</dbReference>
<gene>
    <name evidence="2" type="ORF">CTI12_AA141530</name>
</gene>
<feature type="region of interest" description="Disordered" evidence="1">
    <location>
        <begin position="257"/>
        <end position="278"/>
    </location>
</feature>
<evidence type="ECO:0000256" key="1">
    <source>
        <dbReference type="SAM" id="MobiDB-lite"/>
    </source>
</evidence>
<dbReference type="EMBL" id="PKPP01001027">
    <property type="protein sequence ID" value="PWA86375.1"/>
    <property type="molecule type" value="Genomic_DNA"/>
</dbReference>
<sequence>MFLFLKYGSSMRPYIHANIKLEQAENGFEKQVMNLVHFGGKRGAPTIFPSLISTSRSTRPFVVPQRTVKNVKTLNTTQFLQLQSLKVVHLNTFYPKTFVMLASAGSNAHLKCLAQFPSTNVFYCKGYLINGYKFHTQTAYDGRVTQNSGVCVKGAFSYQDESDYYGLLDEIIEVEYDSDLGRCLVVVFNCTWGDVEEVPCNLDDDTNDGDVEEDEFEDIISDENDDYLISAISRRDLGSQSLGKYRFQISVIIMSSGRRHSGPKPSHGDVSGSGSGNGGVRQMLLDNHHIDDDNDEGVEVTEPSVEASNAKRGFDDQKSVGHSITSILQFRFSEPWATWSCVQREKKDQIWLRFKWDPRIDEAIRKRFVKHATSRWNCMLNAARTRAIRLYEKNSMESKHGRPVRSTEFFTYTNAMKGSRPLDQPPIVSGSNRSAGANGSTGTNGSTGANVSAGANGPARANGSVGANGSAMANGLAGANGSVGESSGGQAVEPRWVNDKSCHHMEKYQEGMIKSHGENVDTHPHDEELWNKVTPPNRGNTFWAYNASDHIFLLTGTPSTQNASTSHPPMRFEKHFEV</sequence>
<dbReference type="PANTHER" id="PTHR48258">
    <property type="entry name" value="DUF4218 DOMAIN-CONTAINING PROTEIN-RELATED"/>
    <property type="match status" value="1"/>
</dbReference>
<organism evidence="2 3">
    <name type="scientific">Artemisia annua</name>
    <name type="common">Sweet wormwood</name>
    <dbReference type="NCBI Taxonomy" id="35608"/>
    <lineage>
        <taxon>Eukaryota</taxon>
        <taxon>Viridiplantae</taxon>
        <taxon>Streptophyta</taxon>
        <taxon>Embryophyta</taxon>
        <taxon>Tracheophyta</taxon>
        <taxon>Spermatophyta</taxon>
        <taxon>Magnoliopsida</taxon>
        <taxon>eudicotyledons</taxon>
        <taxon>Gunneridae</taxon>
        <taxon>Pentapetalae</taxon>
        <taxon>asterids</taxon>
        <taxon>campanulids</taxon>
        <taxon>Asterales</taxon>
        <taxon>Asteraceae</taxon>
        <taxon>Asteroideae</taxon>
        <taxon>Anthemideae</taxon>
        <taxon>Artemisiinae</taxon>
        <taxon>Artemisia</taxon>
    </lineage>
</organism>
<protein>
    <submittedName>
        <fullName evidence="2">Transposon, En/Spm-like, Transposase-associated domain protein</fullName>
    </submittedName>
</protein>
<dbReference type="Proteomes" id="UP000245207">
    <property type="component" value="Unassembled WGS sequence"/>
</dbReference>
<feature type="compositionally biased region" description="Low complexity" evidence="1">
    <location>
        <begin position="429"/>
        <end position="450"/>
    </location>
</feature>
<keyword evidence="3" id="KW-1185">Reference proteome</keyword>
<evidence type="ECO:0000313" key="3">
    <source>
        <dbReference type="Proteomes" id="UP000245207"/>
    </source>
</evidence>
<reference evidence="2 3" key="1">
    <citation type="journal article" date="2018" name="Mol. Plant">
        <title>The genome of Artemisia annua provides insight into the evolution of Asteraceae family and artemisinin biosynthesis.</title>
        <authorList>
            <person name="Shen Q."/>
            <person name="Zhang L."/>
            <person name="Liao Z."/>
            <person name="Wang S."/>
            <person name="Yan T."/>
            <person name="Shi P."/>
            <person name="Liu M."/>
            <person name="Fu X."/>
            <person name="Pan Q."/>
            <person name="Wang Y."/>
            <person name="Lv Z."/>
            <person name="Lu X."/>
            <person name="Zhang F."/>
            <person name="Jiang W."/>
            <person name="Ma Y."/>
            <person name="Chen M."/>
            <person name="Hao X."/>
            <person name="Li L."/>
            <person name="Tang Y."/>
            <person name="Lv G."/>
            <person name="Zhou Y."/>
            <person name="Sun X."/>
            <person name="Brodelius P.E."/>
            <person name="Rose J.K.C."/>
            <person name="Tang K."/>
        </authorList>
    </citation>
    <scope>NUCLEOTIDE SEQUENCE [LARGE SCALE GENOMIC DNA]</scope>
    <source>
        <strain evidence="3">cv. Huhao1</strain>
        <tissue evidence="2">Leaf</tissue>
    </source>
</reference>
<feature type="region of interest" description="Disordered" evidence="1">
    <location>
        <begin position="420"/>
        <end position="455"/>
    </location>
</feature>
<name>A0A2U1PKT2_ARTAN</name>
<dbReference type="OrthoDB" id="1107766at2759"/>
<dbReference type="AlphaFoldDB" id="A0A2U1PKT2"/>
<accession>A0A2U1PKT2</accession>
<proteinExistence type="predicted"/>
<comment type="caution">
    <text evidence="2">The sequence shown here is derived from an EMBL/GenBank/DDBJ whole genome shotgun (WGS) entry which is preliminary data.</text>
</comment>